<organism evidence="2 3">
    <name type="scientific">Rugosimonospora acidiphila</name>
    <dbReference type="NCBI Taxonomy" id="556531"/>
    <lineage>
        <taxon>Bacteria</taxon>
        <taxon>Bacillati</taxon>
        <taxon>Actinomycetota</taxon>
        <taxon>Actinomycetes</taxon>
        <taxon>Micromonosporales</taxon>
        <taxon>Micromonosporaceae</taxon>
        <taxon>Rugosimonospora</taxon>
    </lineage>
</organism>
<sequence length="59" mass="6204">MVSDSRNWGSPSTRKRGALESMVTRGMGLRSAAAEFGVAKPGVYIRGTGMSAYGIPLDV</sequence>
<proteinExistence type="predicted"/>
<feature type="region of interest" description="Disordered" evidence="1">
    <location>
        <begin position="1"/>
        <end position="20"/>
    </location>
</feature>
<name>A0ABP9RUH8_9ACTN</name>
<gene>
    <name evidence="2" type="ORF">GCM10023322_35770</name>
</gene>
<reference evidence="3" key="1">
    <citation type="journal article" date="2019" name="Int. J. Syst. Evol. Microbiol.">
        <title>The Global Catalogue of Microorganisms (GCM) 10K type strain sequencing project: providing services to taxonomists for standard genome sequencing and annotation.</title>
        <authorList>
            <consortium name="The Broad Institute Genomics Platform"/>
            <consortium name="The Broad Institute Genome Sequencing Center for Infectious Disease"/>
            <person name="Wu L."/>
            <person name="Ma J."/>
        </authorList>
    </citation>
    <scope>NUCLEOTIDE SEQUENCE [LARGE SCALE GENOMIC DNA]</scope>
    <source>
        <strain evidence="3">JCM 18304</strain>
    </source>
</reference>
<comment type="caution">
    <text evidence="2">The sequence shown here is derived from an EMBL/GenBank/DDBJ whole genome shotgun (WGS) entry which is preliminary data.</text>
</comment>
<evidence type="ECO:0000313" key="2">
    <source>
        <dbReference type="EMBL" id="GAA5187425.1"/>
    </source>
</evidence>
<evidence type="ECO:0000256" key="1">
    <source>
        <dbReference type="SAM" id="MobiDB-lite"/>
    </source>
</evidence>
<evidence type="ECO:0008006" key="4">
    <source>
        <dbReference type="Google" id="ProtNLM"/>
    </source>
</evidence>
<evidence type="ECO:0000313" key="3">
    <source>
        <dbReference type="Proteomes" id="UP001501570"/>
    </source>
</evidence>
<feature type="compositionally biased region" description="Polar residues" evidence="1">
    <location>
        <begin position="1"/>
        <end position="12"/>
    </location>
</feature>
<accession>A0ABP9RUH8</accession>
<protein>
    <recommendedName>
        <fullName evidence="4">Transposase</fullName>
    </recommendedName>
</protein>
<keyword evidence="3" id="KW-1185">Reference proteome</keyword>
<dbReference type="Proteomes" id="UP001501570">
    <property type="component" value="Unassembled WGS sequence"/>
</dbReference>
<dbReference type="EMBL" id="BAABJQ010000009">
    <property type="protein sequence ID" value="GAA5187425.1"/>
    <property type="molecule type" value="Genomic_DNA"/>
</dbReference>